<comment type="subcellular location">
    <subcellularLocation>
        <location evidence="1">Cytoplasm</location>
        <location evidence="1">Cytoskeleton</location>
        <location evidence="1">Cilium axoneme</location>
    </subcellularLocation>
</comment>
<evidence type="ECO:0000256" key="3">
    <source>
        <dbReference type="ARBA" id="ARBA00023212"/>
    </source>
</evidence>
<accession>A0A8S3XWX7</accession>
<evidence type="ECO:0000256" key="1">
    <source>
        <dbReference type="ARBA" id="ARBA00004430"/>
    </source>
</evidence>
<evidence type="ECO:0000256" key="6">
    <source>
        <dbReference type="ARBA" id="ARBA00029555"/>
    </source>
</evidence>
<keyword evidence="2" id="KW-0963">Cytoplasm</keyword>
<feature type="coiled-coil region" evidence="7">
    <location>
        <begin position="424"/>
        <end position="484"/>
    </location>
</feature>
<evidence type="ECO:0000313" key="10">
    <source>
        <dbReference type="EMBL" id="CAG5036819.1"/>
    </source>
</evidence>
<name>A0A8S3XWX7_PARAO</name>
<dbReference type="PANTHER" id="PTHR22455:SF10">
    <property type="entry name" value="CILIA- AND FLAGELLA-ASSOCIATED PROTEIN 91"/>
    <property type="match status" value="1"/>
</dbReference>
<evidence type="ECO:0000256" key="8">
    <source>
        <dbReference type="SAM" id="MobiDB-lite"/>
    </source>
</evidence>
<evidence type="ECO:0000256" key="7">
    <source>
        <dbReference type="SAM" id="Coils"/>
    </source>
</evidence>
<keyword evidence="7" id="KW-0175">Coiled coil</keyword>
<keyword evidence="4" id="KW-0966">Cell projection</keyword>
<evidence type="ECO:0000259" key="9">
    <source>
        <dbReference type="Pfam" id="PF14738"/>
    </source>
</evidence>
<reference evidence="10" key="1">
    <citation type="submission" date="2021-04" db="EMBL/GenBank/DDBJ databases">
        <authorList>
            <person name="Tunstrom K."/>
        </authorList>
    </citation>
    <scope>NUCLEOTIDE SEQUENCE</scope>
</reference>
<proteinExistence type="inferred from homology"/>
<feature type="domain" description="CFAP91" evidence="9">
    <location>
        <begin position="52"/>
        <end position="213"/>
    </location>
</feature>
<protein>
    <recommendedName>
        <fullName evidence="6">Cilia- and flagella-associated protein 91</fullName>
    </recommendedName>
</protein>
<sequence>MQVLTNKASITATIMLTRPKKVLHLKSATPDFNPPTPSYEPAVDTRPRNRGTQSVYRESSAQTVPWQAEARVAEGCKETPEVLYLEKLEWGPGCPYRKGDLPADFHTTEIINKMRHARKWMELVESGEFPNWMKKRDEIIRDVETKDWIFREAEIDELQDIRLMLLHRLQSENWQQRTGRVSSKLAKLWANKKQEMERKIENIRRARDRELRKLSAQHNRGGRASLVQEMRACRGGGSPTVAACDPASHLHAPLARNGYQARRRHAVITYDPSLLVLEDHIKAAEPPEWLERCGQDLKRTCSGHHLPPNTTQLCERETKWSEQFLENLHNDLKKARLGASATSAGPLRVLKPRRLAETPRPPTPEVEAVDDELETNHQAALLLQKVIRGRAVQNLMFEGRTRTAELTEELKSTHGLQMEDKIRIAKEEAKAREHNAVRTEAEQKEDAINALVDELCGGAVSAALNFLEKELRRLKDERKQHAFILIALREKTMREAAEAGRRQKEEHRRREHDEMFKRVLGVTQETVDAYLRDIIQEGVELAAEEDAVKMAQAKADRIDEAMRDNGSMSTAEQHELVAELVQQFLLPEAHKAASRHRIATLQEAKMDVARQTIFGFVDNAEIKKEVCIQCGSLLDDQCRCRSCRIEMKPEETVSRDDPRWRHTRRLPEKAKKLNDERFPLRHEIRCSLNDLVHEAVQESRRRFKDRLTLKHECNQQLRERCEVTIDARQTIDEMINRAMGTPPPEAVKREYHYYMTRRISDALQRTEESSRYCPKELPSEIRRRENKLLEDAACKCDDEATTGAMQLVPDVKTKERSLLPSQLRILEEMKRCKCDSTPASVPPTDDTSKYEDVSPDSDQNVFDEDDKR</sequence>
<comment type="caution">
    <text evidence="10">The sequence shown here is derived from an EMBL/GenBank/DDBJ whole genome shotgun (WGS) entry which is preliminary data.</text>
</comment>
<feature type="coiled-coil region" evidence="7">
    <location>
        <begin position="186"/>
        <end position="213"/>
    </location>
</feature>
<feature type="region of interest" description="Disordered" evidence="8">
    <location>
        <begin position="834"/>
        <end position="868"/>
    </location>
</feature>
<gene>
    <name evidence="10" type="ORF">PAPOLLO_LOCUS20916</name>
</gene>
<dbReference type="PANTHER" id="PTHR22455">
    <property type="entry name" value="CILIA- AND FLAGELLA-ASSOCIATED PROTEIN 91"/>
    <property type="match status" value="1"/>
</dbReference>
<dbReference type="OrthoDB" id="567787at2759"/>
<organism evidence="10 11">
    <name type="scientific">Parnassius apollo</name>
    <name type="common">Apollo butterfly</name>
    <name type="synonym">Papilio apollo</name>
    <dbReference type="NCBI Taxonomy" id="110799"/>
    <lineage>
        <taxon>Eukaryota</taxon>
        <taxon>Metazoa</taxon>
        <taxon>Ecdysozoa</taxon>
        <taxon>Arthropoda</taxon>
        <taxon>Hexapoda</taxon>
        <taxon>Insecta</taxon>
        <taxon>Pterygota</taxon>
        <taxon>Neoptera</taxon>
        <taxon>Endopterygota</taxon>
        <taxon>Lepidoptera</taxon>
        <taxon>Glossata</taxon>
        <taxon>Ditrysia</taxon>
        <taxon>Papilionoidea</taxon>
        <taxon>Papilionidae</taxon>
        <taxon>Parnassiinae</taxon>
        <taxon>Parnassini</taxon>
        <taxon>Parnassius</taxon>
        <taxon>Parnassius</taxon>
    </lineage>
</organism>
<comment type="similarity">
    <text evidence="5">Belongs to the CFAP91 family.</text>
</comment>
<keyword evidence="3" id="KW-0206">Cytoskeleton</keyword>
<dbReference type="InterPro" id="IPR026720">
    <property type="entry name" value="CFAP91"/>
</dbReference>
<keyword evidence="11" id="KW-1185">Reference proteome</keyword>
<dbReference type="Proteomes" id="UP000691718">
    <property type="component" value="Unassembled WGS sequence"/>
</dbReference>
<dbReference type="AlphaFoldDB" id="A0A8S3XWX7"/>
<dbReference type="EMBL" id="CAJQZP010001297">
    <property type="protein sequence ID" value="CAG5036819.1"/>
    <property type="molecule type" value="Genomic_DNA"/>
</dbReference>
<dbReference type="Pfam" id="PF14738">
    <property type="entry name" value="CFAP91"/>
    <property type="match status" value="1"/>
</dbReference>
<dbReference type="InterPro" id="IPR032840">
    <property type="entry name" value="CFAP91_dom"/>
</dbReference>
<feature type="region of interest" description="Disordered" evidence="8">
    <location>
        <begin position="27"/>
        <end position="51"/>
    </location>
</feature>
<dbReference type="GO" id="GO:0005930">
    <property type="term" value="C:axoneme"/>
    <property type="evidence" value="ECO:0007669"/>
    <property type="project" value="UniProtKB-SubCell"/>
</dbReference>
<evidence type="ECO:0000256" key="5">
    <source>
        <dbReference type="ARBA" id="ARBA00029468"/>
    </source>
</evidence>
<evidence type="ECO:0000313" key="11">
    <source>
        <dbReference type="Proteomes" id="UP000691718"/>
    </source>
</evidence>
<evidence type="ECO:0000256" key="4">
    <source>
        <dbReference type="ARBA" id="ARBA00023273"/>
    </source>
</evidence>
<evidence type="ECO:0000256" key="2">
    <source>
        <dbReference type="ARBA" id="ARBA00022490"/>
    </source>
</evidence>